<protein>
    <submittedName>
        <fullName evidence="12">Phosphomannomutase / phosphoglucomutase</fullName>
    </submittedName>
</protein>
<evidence type="ECO:0000256" key="5">
    <source>
        <dbReference type="ARBA" id="ARBA00022842"/>
    </source>
</evidence>
<evidence type="ECO:0000256" key="1">
    <source>
        <dbReference type="ARBA" id="ARBA00001946"/>
    </source>
</evidence>
<dbReference type="Pfam" id="PF02879">
    <property type="entry name" value="PGM_PMM_II"/>
    <property type="match status" value="1"/>
</dbReference>
<dbReference type="Gene3D" id="3.30.310.50">
    <property type="entry name" value="Alpha-D-phosphohexomutase, C-terminal domain"/>
    <property type="match status" value="1"/>
</dbReference>
<dbReference type="Proteomes" id="UP000199266">
    <property type="component" value="Unassembled WGS sequence"/>
</dbReference>
<evidence type="ECO:0000259" key="10">
    <source>
        <dbReference type="Pfam" id="PF02879"/>
    </source>
</evidence>
<dbReference type="PROSITE" id="PS00710">
    <property type="entry name" value="PGM_PMM"/>
    <property type="match status" value="1"/>
</dbReference>
<dbReference type="InterPro" id="IPR005845">
    <property type="entry name" value="A-D-PHexomutase_a/b/a-II"/>
</dbReference>
<dbReference type="GO" id="GO:0005975">
    <property type="term" value="P:carbohydrate metabolic process"/>
    <property type="evidence" value="ECO:0007669"/>
    <property type="project" value="InterPro"/>
</dbReference>
<organism evidence="12 13">
    <name type="scientific">Acetomicrobium thermoterrenum DSM 13490</name>
    <dbReference type="NCBI Taxonomy" id="1120987"/>
    <lineage>
        <taxon>Bacteria</taxon>
        <taxon>Thermotogati</taxon>
        <taxon>Synergistota</taxon>
        <taxon>Synergistia</taxon>
        <taxon>Synergistales</taxon>
        <taxon>Acetomicrobiaceae</taxon>
        <taxon>Acetomicrobium</taxon>
    </lineage>
</organism>
<dbReference type="PANTHER" id="PTHR43771:SF2">
    <property type="entry name" value="PHOSPHOMANNOMUTASE_PHOSPHOGLUCOMUTASE"/>
    <property type="match status" value="1"/>
</dbReference>
<proteinExistence type="inferred from homology"/>
<comment type="similarity">
    <text evidence="2 7">Belongs to the phosphohexose mutase family.</text>
</comment>
<dbReference type="InterPro" id="IPR005843">
    <property type="entry name" value="A-D-PHexomutase_C"/>
</dbReference>
<dbReference type="InterPro" id="IPR005844">
    <property type="entry name" value="A-D-PHexomutase_a/b/a-I"/>
</dbReference>
<feature type="domain" description="Alpha-D-phosphohexomutase alpha/beta/alpha" evidence="9">
    <location>
        <begin position="14"/>
        <end position="134"/>
    </location>
</feature>
<dbReference type="Gene3D" id="3.40.120.10">
    <property type="entry name" value="Alpha-D-Glucose-1,6-Bisphosphate, subunit A, domain 3"/>
    <property type="match status" value="3"/>
</dbReference>
<evidence type="ECO:0000259" key="9">
    <source>
        <dbReference type="Pfam" id="PF02878"/>
    </source>
</evidence>
<dbReference type="GO" id="GO:0016868">
    <property type="term" value="F:intramolecular phosphotransferase activity"/>
    <property type="evidence" value="ECO:0007669"/>
    <property type="project" value="InterPro"/>
</dbReference>
<dbReference type="PRINTS" id="PR00509">
    <property type="entry name" value="PGMPMM"/>
</dbReference>
<keyword evidence="13" id="KW-1185">Reference proteome</keyword>
<keyword evidence="3" id="KW-0597">Phosphoprotein</keyword>
<dbReference type="InterPro" id="IPR005841">
    <property type="entry name" value="Alpha-D-phosphohexomutase_SF"/>
</dbReference>
<dbReference type="InterPro" id="IPR016055">
    <property type="entry name" value="A-D-PHexomutase_a/b/a-I/II/III"/>
</dbReference>
<dbReference type="Pfam" id="PF02880">
    <property type="entry name" value="PGM_PMM_III"/>
    <property type="match status" value="1"/>
</dbReference>
<keyword evidence="4 7" id="KW-0479">Metal-binding</keyword>
<name>A0A1H3FFH4_9BACT</name>
<dbReference type="AlphaFoldDB" id="A0A1H3FFH4"/>
<sequence>MTKDLSQVLSAVIREYDIRGIVGEELTPKLSYYLGRAYADYARLKCHRIYDETTVAVGHDCRTASFSLAKALCHGLSDGGLHPLYLGMVTTPIVYYATCALDVAGGIAVTGSHNPPEYDGFKICLGSDTLYGEELKKLGELALRYEKAAPGLAPEISEEDIVTSYKKELLSRTDGKVIARATPKVVIDGGNGTAGPIAKDVLESLGCEVLGLYIKPDGSFPNHHPDPTVEDTLKDLKNEVVSRKADFGIAFDGDGDRIGVVDEKGNVVRGDKLLYLYAKKILEQNPGAVIIGEVKCSKAVFEAIERAGGKPLMWKTGHSLIKAKMKETGALLAGEMSGHMFFADRYFGYDDAIYAACRLVECFAYAKLGDPSVTFSRLFADLPATFATPEIRIACPDDEKEGVVSQVREAISAWPDVQEVITIDGVRAHLNDGWVLVRASNTQPVLVVRCESYISSEHCDMLKYKTLNQIGQIIKPRGSDL</sequence>
<evidence type="ECO:0000256" key="6">
    <source>
        <dbReference type="ARBA" id="ARBA00023235"/>
    </source>
</evidence>
<dbReference type="GO" id="GO:0000287">
    <property type="term" value="F:magnesium ion binding"/>
    <property type="evidence" value="ECO:0007669"/>
    <property type="project" value="InterPro"/>
</dbReference>
<gene>
    <name evidence="12" type="ORF">SAMN03080603_01067</name>
</gene>
<dbReference type="SUPFAM" id="SSF53738">
    <property type="entry name" value="Phosphoglucomutase, first 3 domains"/>
    <property type="match status" value="3"/>
</dbReference>
<dbReference type="Pfam" id="PF00408">
    <property type="entry name" value="PGM_PMM_IV"/>
    <property type="match status" value="1"/>
</dbReference>
<feature type="domain" description="Alpha-D-phosphohexomutase alpha/beta/alpha" evidence="11">
    <location>
        <begin position="270"/>
        <end position="367"/>
    </location>
</feature>
<evidence type="ECO:0000256" key="4">
    <source>
        <dbReference type="ARBA" id="ARBA00022723"/>
    </source>
</evidence>
<evidence type="ECO:0000313" key="13">
    <source>
        <dbReference type="Proteomes" id="UP000199266"/>
    </source>
</evidence>
<dbReference type="InterPro" id="IPR016066">
    <property type="entry name" value="A-D-PHexomutase_CS"/>
</dbReference>
<dbReference type="SUPFAM" id="SSF55957">
    <property type="entry name" value="Phosphoglucomutase, C-terminal domain"/>
    <property type="match status" value="1"/>
</dbReference>
<evidence type="ECO:0000256" key="7">
    <source>
        <dbReference type="RuleBase" id="RU004326"/>
    </source>
</evidence>
<evidence type="ECO:0000256" key="3">
    <source>
        <dbReference type="ARBA" id="ARBA00022553"/>
    </source>
</evidence>
<keyword evidence="5 7" id="KW-0460">Magnesium</keyword>
<dbReference type="InterPro" id="IPR036900">
    <property type="entry name" value="A-D-PHexomutase_C_sf"/>
</dbReference>
<feature type="domain" description="Alpha-D-phosphohexomutase alpha/beta/alpha" evidence="10">
    <location>
        <begin position="165"/>
        <end position="265"/>
    </location>
</feature>
<feature type="domain" description="Alpha-D-phosphohexomutase C-terminal" evidence="8">
    <location>
        <begin position="390"/>
        <end position="458"/>
    </location>
</feature>
<evidence type="ECO:0000256" key="2">
    <source>
        <dbReference type="ARBA" id="ARBA00010231"/>
    </source>
</evidence>
<dbReference type="Pfam" id="PF02878">
    <property type="entry name" value="PGM_PMM_I"/>
    <property type="match status" value="1"/>
</dbReference>
<accession>A0A1H3FFH4</accession>
<evidence type="ECO:0000313" key="12">
    <source>
        <dbReference type="EMBL" id="SDX89863.1"/>
    </source>
</evidence>
<dbReference type="PANTHER" id="PTHR43771">
    <property type="entry name" value="PHOSPHOMANNOMUTASE"/>
    <property type="match status" value="1"/>
</dbReference>
<evidence type="ECO:0000259" key="8">
    <source>
        <dbReference type="Pfam" id="PF00408"/>
    </source>
</evidence>
<dbReference type="EMBL" id="FNPD01000005">
    <property type="protein sequence ID" value="SDX89863.1"/>
    <property type="molecule type" value="Genomic_DNA"/>
</dbReference>
<keyword evidence="6" id="KW-0413">Isomerase</keyword>
<comment type="cofactor">
    <cofactor evidence="1">
        <name>Mg(2+)</name>
        <dbReference type="ChEBI" id="CHEBI:18420"/>
    </cofactor>
</comment>
<dbReference type="InterPro" id="IPR005846">
    <property type="entry name" value="A-D-PHexomutase_a/b/a-III"/>
</dbReference>
<evidence type="ECO:0000259" key="11">
    <source>
        <dbReference type="Pfam" id="PF02880"/>
    </source>
</evidence>
<reference evidence="13" key="1">
    <citation type="submission" date="2016-10" db="EMBL/GenBank/DDBJ databases">
        <authorList>
            <person name="Varghese N."/>
            <person name="Submissions S."/>
        </authorList>
    </citation>
    <scope>NUCLEOTIDE SEQUENCE [LARGE SCALE GENOMIC DNA]</scope>
    <source>
        <strain evidence="13">DSM 13490</strain>
    </source>
</reference>
<dbReference type="CDD" id="cd03089">
    <property type="entry name" value="PMM_PGM"/>
    <property type="match status" value="1"/>
</dbReference>
<dbReference type="RefSeq" id="WP_091461109.1">
    <property type="nucleotide sequence ID" value="NZ_FNPD01000005.1"/>
</dbReference>